<dbReference type="eggNOG" id="COG1028">
    <property type="taxonomic scope" value="Bacteria"/>
</dbReference>
<dbReference type="STRING" id="643648.Slip_0466"/>
<organism evidence="3 4">
    <name type="scientific">Syntrophothermus lipocalidus (strain DSM 12680 / TGB-C1)</name>
    <dbReference type="NCBI Taxonomy" id="643648"/>
    <lineage>
        <taxon>Bacteria</taxon>
        <taxon>Bacillati</taxon>
        <taxon>Bacillota</taxon>
        <taxon>Clostridia</taxon>
        <taxon>Eubacteriales</taxon>
        <taxon>Syntrophomonadaceae</taxon>
        <taxon>Syntrophothermus</taxon>
    </lineage>
</organism>
<dbReference type="Proteomes" id="UP000000378">
    <property type="component" value="Chromosome"/>
</dbReference>
<gene>
    <name evidence="3" type="ordered locus">Slip_0466</name>
</gene>
<dbReference type="PANTHER" id="PTHR42879">
    <property type="entry name" value="3-OXOACYL-(ACYL-CARRIER-PROTEIN) REDUCTASE"/>
    <property type="match status" value="1"/>
</dbReference>
<evidence type="ECO:0000256" key="1">
    <source>
        <dbReference type="ARBA" id="ARBA00006484"/>
    </source>
</evidence>
<dbReference type="AlphaFoldDB" id="D7CKL5"/>
<dbReference type="EMBL" id="CP002048">
    <property type="protein sequence ID" value="ADI01250.1"/>
    <property type="molecule type" value="Genomic_DNA"/>
</dbReference>
<evidence type="ECO:0000313" key="4">
    <source>
        <dbReference type="Proteomes" id="UP000000378"/>
    </source>
</evidence>
<dbReference type="Pfam" id="PF13561">
    <property type="entry name" value="adh_short_C2"/>
    <property type="match status" value="1"/>
</dbReference>
<dbReference type="InterPro" id="IPR050259">
    <property type="entry name" value="SDR"/>
</dbReference>
<dbReference type="HOGENOM" id="CLU_010194_1_2_9"/>
<name>D7CKL5_SYNLT</name>
<dbReference type="PANTHER" id="PTHR42879:SF2">
    <property type="entry name" value="3-OXOACYL-[ACYL-CARRIER-PROTEIN] REDUCTASE FABG"/>
    <property type="match status" value="1"/>
</dbReference>
<evidence type="ECO:0000313" key="3">
    <source>
        <dbReference type="EMBL" id="ADI01250.1"/>
    </source>
</evidence>
<sequence length="256" mass="26971">MLSDLKGKVAVVTGGADGIGKASALKLAQSGADIVIADKNLDGATRVATDIRGMGRRATAIECDLWEYDSVKNMADKAIAEMGKVDILVASGATTVKYAKFFRDLDPHDYAGCLNSQQFARLYAIRALLDHMIEQNYGKIVIVTSDAGRTPTPRESMIGSAAAGLILVTKALAKEFSSWNIRVNGVCLTVIQGTPAFDAVMGTDAKHVFQKAVERAPFGIPTAEDVAEAVLFMASPETDVITGQVISVNGGLSFGG</sequence>
<reference evidence="4" key="1">
    <citation type="journal article" date="2010" name="Stand. Genomic Sci.">
        <title>Complete genome sequence of Syntrophothermus lipocalidus type strain (TGB-C1T).</title>
        <authorList>
            <consortium name="US DOE Joint Genome Institute (JGI-PGF)"/>
            <person name="Djao O."/>
            <person name="Zhang X."/>
            <person name="Lucas S."/>
            <person name="Lapidus A."/>
            <person name="Glavina Del Rio T."/>
            <person name="Nolan M."/>
            <person name="Tice H."/>
            <person name="Cheng J."/>
            <person name="Han C."/>
            <person name="Tapia R."/>
            <person name="Goodwin L."/>
            <person name="Pitluck S."/>
            <person name="Liolios K."/>
            <person name="Ivanova N."/>
            <person name="Mavromatis K."/>
            <person name="Mikhailova N."/>
            <person name="Ovchinnikova G."/>
            <person name="Pati A."/>
            <person name="Brambilla E."/>
            <person name="Chen A."/>
            <person name="Palaniappan K."/>
            <person name="Land M."/>
            <person name="Hauser L."/>
            <person name="Chang Y."/>
            <person name="Jeffries C."/>
            <person name="Rohde M."/>
            <person name="Sikorski J."/>
            <person name="Spring S."/>
            <person name="Goker M."/>
            <person name="Detter J."/>
            <person name="Woyke T."/>
            <person name="Bristow J."/>
            <person name="Eisen J."/>
            <person name="Markowitz V."/>
            <person name="Hugenholtz P."/>
            <person name="Kyrpides N."/>
            <person name="Klenk H."/>
        </authorList>
    </citation>
    <scope>NUCLEOTIDE SEQUENCE [LARGE SCALE GENOMIC DNA]</scope>
    <source>
        <strain evidence="4">DSM 12680 / TGB-C1</strain>
    </source>
</reference>
<keyword evidence="4" id="KW-1185">Reference proteome</keyword>
<dbReference type="Gene3D" id="3.40.50.720">
    <property type="entry name" value="NAD(P)-binding Rossmann-like Domain"/>
    <property type="match status" value="1"/>
</dbReference>
<protein>
    <submittedName>
        <fullName evidence="3">Short-chain dehydrogenase/reductase SDR</fullName>
    </submittedName>
</protein>
<dbReference type="PRINTS" id="PR00081">
    <property type="entry name" value="GDHRDH"/>
</dbReference>
<dbReference type="OrthoDB" id="9803333at2"/>
<dbReference type="RefSeq" id="WP_013174652.1">
    <property type="nucleotide sequence ID" value="NC_014220.1"/>
</dbReference>
<dbReference type="InterPro" id="IPR002347">
    <property type="entry name" value="SDR_fam"/>
</dbReference>
<reference evidence="3 4" key="2">
    <citation type="journal article" date="2010" name="Stand. Genomic Sci.">
        <title>Complete genome sequence of Syntrophothermus lipocalidus type strain (TGB-C1).</title>
        <authorList>
            <person name="Djao O.D."/>
            <person name="Zhang X."/>
            <person name="Lucas S."/>
            <person name="Lapidus A."/>
            <person name="Del Rio T.G."/>
            <person name="Nolan M."/>
            <person name="Tice H."/>
            <person name="Cheng J.F."/>
            <person name="Han C."/>
            <person name="Tapia R."/>
            <person name="Goodwin L."/>
            <person name="Pitluck S."/>
            <person name="Liolios K."/>
            <person name="Ivanova N."/>
            <person name="Mavromatis K."/>
            <person name="Mikhailova N."/>
            <person name="Ovchinnikova G."/>
            <person name="Pati A."/>
            <person name="Brambilla E."/>
            <person name="Chen A."/>
            <person name="Palaniappan K."/>
            <person name="Land M."/>
            <person name="Hauser L."/>
            <person name="Chang Y.J."/>
            <person name="Jeffries C.D."/>
            <person name="Rohde M."/>
            <person name="Sikorski J."/>
            <person name="Spring S."/>
            <person name="Goker M."/>
            <person name="Detter J.C."/>
            <person name="Woyke T."/>
            <person name="Bristow J."/>
            <person name="Eisen J.A."/>
            <person name="Markowitz V."/>
            <person name="Hugenholtz P."/>
            <person name="Kyrpides N.C."/>
            <person name="Klenk H.P."/>
        </authorList>
    </citation>
    <scope>NUCLEOTIDE SEQUENCE [LARGE SCALE GENOMIC DNA]</scope>
    <source>
        <strain evidence="4">DSM 12680 / TGB-C1</strain>
    </source>
</reference>
<keyword evidence="2" id="KW-0753">Steroid metabolism</keyword>
<evidence type="ECO:0000256" key="2">
    <source>
        <dbReference type="ARBA" id="ARBA00023221"/>
    </source>
</evidence>
<keyword evidence="2" id="KW-0443">Lipid metabolism</keyword>
<comment type="similarity">
    <text evidence="1">Belongs to the short-chain dehydrogenases/reductases (SDR) family.</text>
</comment>
<dbReference type="InterPro" id="IPR036291">
    <property type="entry name" value="NAD(P)-bd_dom_sf"/>
</dbReference>
<dbReference type="KEGG" id="slp:Slip_0466"/>
<dbReference type="CDD" id="cd05233">
    <property type="entry name" value="SDR_c"/>
    <property type="match status" value="1"/>
</dbReference>
<proteinExistence type="inferred from homology"/>
<dbReference type="SUPFAM" id="SSF51735">
    <property type="entry name" value="NAD(P)-binding Rossmann-fold domains"/>
    <property type="match status" value="1"/>
</dbReference>
<accession>D7CKL5</accession>
<dbReference type="GO" id="GO:0008202">
    <property type="term" value="P:steroid metabolic process"/>
    <property type="evidence" value="ECO:0007669"/>
    <property type="project" value="UniProtKB-KW"/>
</dbReference>